<dbReference type="STRING" id="680127.SAMN05421593_3393"/>
<protein>
    <submittedName>
        <fullName evidence="2">Uncharacterized protein</fullName>
    </submittedName>
</protein>
<evidence type="ECO:0000313" key="2">
    <source>
        <dbReference type="EMBL" id="SEH37291.1"/>
    </source>
</evidence>
<keyword evidence="1" id="KW-0812">Transmembrane</keyword>
<sequence>MLKKSLISFFSSLLAVVLLVIIELSFIDMTQFRSGDYAWVAMWLILAFFPVLFALPFFLTSIKKKNEIRDFVLYCFYSFGICFIVISLILIIILPLMA</sequence>
<keyword evidence="1" id="KW-0472">Membrane</keyword>
<feature type="transmembrane region" description="Helical" evidence="1">
    <location>
        <begin position="71"/>
        <end position="97"/>
    </location>
</feature>
<keyword evidence="1" id="KW-1133">Transmembrane helix</keyword>
<evidence type="ECO:0000313" key="3">
    <source>
        <dbReference type="Proteomes" id="UP000198561"/>
    </source>
</evidence>
<proteinExistence type="predicted"/>
<gene>
    <name evidence="2" type="ORF">SAMN05421593_3393</name>
</gene>
<name>A0A1H6HNG0_CHRCI</name>
<dbReference type="Proteomes" id="UP000198561">
    <property type="component" value="Unassembled WGS sequence"/>
</dbReference>
<organism evidence="2 3">
    <name type="scientific">Chryseobacterium culicis</name>
    <dbReference type="NCBI Taxonomy" id="680127"/>
    <lineage>
        <taxon>Bacteria</taxon>
        <taxon>Pseudomonadati</taxon>
        <taxon>Bacteroidota</taxon>
        <taxon>Flavobacteriia</taxon>
        <taxon>Flavobacteriales</taxon>
        <taxon>Weeksellaceae</taxon>
        <taxon>Chryseobacterium group</taxon>
        <taxon>Chryseobacterium</taxon>
    </lineage>
</organism>
<dbReference type="AlphaFoldDB" id="A0A1H6HNG0"/>
<feature type="transmembrane region" description="Helical" evidence="1">
    <location>
        <begin position="7"/>
        <end position="27"/>
    </location>
</feature>
<feature type="transmembrane region" description="Helical" evidence="1">
    <location>
        <begin position="39"/>
        <end position="59"/>
    </location>
</feature>
<reference evidence="2 3" key="1">
    <citation type="submission" date="2016-10" db="EMBL/GenBank/DDBJ databases">
        <authorList>
            <person name="de Groot N.N."/>
        </authorList>
    </citation>
    <scope>NUCLEOTIDE SEQUENCE [LARGE SCALE GENOMIC DNA]</scope>
    <source>
        <strain evidence="2 3">DSM 23031</strain>
    </source>
</reference>
<dbReference type="EMBL" id="FNWQ01000004">
    <property type="protein sequence ID" value="SEH37291.1"/>
    <property type="molecule type" value="Genomic_DNA"/>
</dbReference>
<accession>A0A1H6HNG0</accession>
<dbReference type="RefSeq" id="WP_139265754.1">
    <property type="nucleotide sequence ID" value="NZ_FNWQ01000004.1"/>
</dbReference>
<evidence type="ECO:0000256" key="1">
    <source>
        <dbReference type="SAM" id="Phobius"/>
    </source>
</evidence>